<dbReference type="PANTHER" id="PTHR43298:SF2">
    <property type="entry name" value="FMN_FAD EXPORTER YEEO-RELATED"/>
    <property type="match status" value="1"/>
</dbReference>
<feature type="transmembrane region" description="Helical" evidence="7">
    <location>
        <begin position="238"/>
        <end position="261"/>
    </location>
</feature>
<name>A0A840I634_9PROT</name>
<feature type="transmembrane region" description="Helical" evidence="7">
    <location>
        <begin position="422"/>
        <end position="447"/>
    </location>
</feature>
<feature type="transmembrane region" description="Helical" evidence="7">
    <location>
        <begin position="281"/>
        <end position="305"/>
    </location>
</feature>
<evidence type="ECO:0000256" key="3">
    <source>
        <dbReference type="ARBA" id="ARBA00022448"/>
    </source>
</evidence>
<evidence type="ECO:0000256" key="6">
    <source>
        <dbReference type="ARBA" id="ARBA00023136"/>
    </source>
</evidence>
<feature type="transmembrane region" description="Helical" evidence="7">
    <location>
        <begin position="397"/>
        <end position="416"/>
    </location>
</feature>
<evidence type="ECO:0000256" key="5">
    <source>
        <dbReference type="ARBA" id="ARBA00022989"/>
    </source>
</evidence>
<dbReference type="NCBIfam" id="TIGR00797">
    <property type="entry name" value="matE"/>
    <property type="match status" value="1"/>
</dbReference>
<dbReference type="RefSeq" id="WP_183818716.1">
    <property type="nucleotide sequence ID" value="NZ_JACHOB010000005.1"/>
</dbReference>
<organism evidence="8 9">
    <name type="scientific">Parvularcula dongshanensis</name>
    <dbReference type="NCBI Taxonomy" id="1173995"/>
    <lineage>
        <taxon>Bacteria</taxon>
        <taxon>Pseudomonadati</taxon>
        <taxon>Pseudomonadota</taxon>
        <taxon>Alphaproteobacteria</taxon>
        <taxon>Parvularculales</taxon>
        <taxon>Parvularculaceae</taxon>
        <taxon>Parvularcula</taxon>
    </lineage>
</organism>
<dbReference type="InterPro" id="IPR044644">
    <property type="entry name" value="DinF-like"/>
</dbReference>
<reference evidence="8 9" key="1">
    <citation type="submission" date="2020-08" db="EMBL/GenBank/DDBJ databases">
        <title>Genomic Encyclopedia of Type Strains, Phase IV (KMG-IV): sequencing the most valuable type-strain genomes for metagenomic binning, comparative biology and taxonomic classification.</title>
        <authorList>
            <person name="Goeker M."/>
        </authorList>
    </citation>
    <scope>NUCLEOTIDE SEQUENCE [LARGE SCALE GENOMIC DNA]</scope>
    <source>
        <strain evidence="8 9">DSM 102850</strain>
    </source>
</reference>
<keyword evidence="9" id="KW-1185">Reference proteome</keyword>
<dbReference type="Pfam" id="PF01554">
    <property type="entry name" value="MatE"/>
    <property type="match status" value="2"/>
</dbReference>
<keyword evidence="6 7" id="KW-0472">Membrane</keyword>
<dbReference type="Proteomes" id="UP000563524">
    <property type="component" value="Unassembled WGS sequence"/>
</dbReference>
<protein>
    <submittedName>
        <fullName evidence="8">MATE family multidrug resistance protein</fullName>
    </submittedName>
</protein>
<evidence type="ECO:0000256" key="4">
    <source>
        <dbReference type="ARBA" id="ARBA00022692"/>
    </source>
</evidence>
<feature type="transmembrane region" description="Helical" evidence="7">
    <location>
        <begin position="326"/>
        <end position="347"/>
    </location>
</feature>
<feature type="transmembrane region" description="Helical" evidence="7">
    <location>
        <begin position="135"/>
        <end position="153"/>
    </location>
</feature>
<dbReference type="EMBL" id="JACHOB010000005">
    <property type="protein sequence ID" value="MBB4659775.1"/>
    <property type="molecule type" value="Genomic_DNA"/>
</dbReference>
<dbReference type="PANTHER" id="PTHR43298">
    <property type="entry name" value="MULTIDRUG RESISTANCE PROTEIN NORM-RELATED"/>
    <property type="match status" value="1"/>
</dbReference>
<feature type="transmembrane region" description="Helical" evidence="7">
    <location>
        <begin position="367"/>
        <end position="385"/>
    </location>
</feature>
<feature type="transmembrane region" description="Helical" evidence="7">
    <location>
        <begin position="191"/>
        <end position="217"/>
    </location>
</feature>
<evidence type="ECO:0000256" key="7">
    <source>
        <dbReference type="SAM" id="Phobius"/>
    </source>
</evidence>
<evidence type="ECO:0000256" key="1">
    <source>
        <dbReference type="ARBA" id="ARBA00004141"/>
    </source>
</evidence>
<dbReference type="GO" id="GO:0005886">
    <property type="term" value="C:plasma membrane"/>
    <property type="evidence" value="ECO:0007669"/>
    <property type="project" value="TreeGrafter"/>
</dbReference>
<evidence type="ECO:0000256" key="2">
    <source>
        <dbReference type="ARBA" id="ARBA00010199"/>
    </source>
</evidence>
<evidence type="ECO:0000313" key="8">
    <source>
        <dbReference type="EMBL" id="MBB4659775.1"/>
    </source>
</evidence>
<feature type="transmembrane region" description="Helical" evidence="7">
    <location>
        <begin position="45"/>
        <end position="65"/>
    </location>
</feature>
<proteinExistence type="inferred from homology"/>
<keyword evidence="4 7" id="KW-0812">Transmembrane</keyword>
<evidence type="ECO:0000313" key="9">
    <source>
        <dbReference type="Proteomes" id="UP000563524"/>
    </source>
</evidence>
<comment type="similarity">
    <text evidence="2">Belongs to the multi antimicrobial extrusion (MATE) (TC 2.A.66.1) family.</text>
</comment>
<dbReference type="InterPro" id="IPR002528">
    <property type="entry name" value="MATE_fam"/>
</dbReference>
<keyword evidence="5 7" id="KW-1133">Transmembrane helix</keyword>
<comment type="caution">
    <text evidence="8">The sequence shown here is derived from an EMBL/GenBank/DDBJ whole genome shotgun (WGS) entry which is preliminary data.</text>
</comment>
<comment type="subcellular location">
    <subcellularLocation>
        <location evidence="1">Membrane</location>
        <topology evidence="1">Multi-pass membrane protein</topology>
    </subcellularLocation>
</comment>
<keyword evidence="3" id="KW-0813">Transport</keyword>
<dbReference type="GO" id="GO:0015297">
    <property type="term" value="F:antiporter activity"/>
    <property type="evidence" value="ECO:0007669"/>
    <property type="project" value="InterPro"/>
</dbReference>
<feature type="transmembrane region" description="Helical" evidence="7">
    <location>
        <begin position="85"/>
        <end position="106"/>
    </location>
</feature>
<dbReference type="InterPro" id="IPR050222">
    <property type="entry name" value="MATE_MdtK"/>
</dbReference>
<dbReference type="AlphaFoldDB" id="A0A840I634"/>
<dbReference type="CDD" id="cd13136">
    <property type="entry name" value="MATE_DinF_like"/>
    <property type="match status" value="1"/>
</dbReference>
<gene>
    <name evidence="8" type="ORF">GGQ59_002316</name>
</gene>
<feature type="transmembrane region" description="Helical" evidence="7">
    <location>
        <begin position="165"/>
        <end position="185"/>
    </location>
</feature>
<sequence length="461" mass="47510">MAARSATVRSAFALAWPASLAAIVTPVLGLIDAAVLARAAGPTDMAGVALAAAVFSLLYWSFGFLRMSVAGLTAQADGRNDEGGVRVAVVQGLLIAAAVGFSLLLLKSPIAALSEVAMTHGTEASDGAAGAMRTYLAIRLFAAPCVMVTNALVGSLTGQGRMRAVMIVMLSVTALNALLDVVFVMGMGMGVAGIALGTAIAETVGALLAGLAVLRALERRGGVRLGWNRARLTEGWRAVLSLNLDIFLRTLVLSLVFAWFVRAGGQFGDVTLAANEVLLNLVLVPGLFLDGPAIAAETLTGRALGAKNERPARFAAAVRATTTLSALFAGALFLVMLVLGGAALALIVPPGSDAAAILGEARRYLPYAIASPLVLAAAFQLDGLYIGATRGRALRNAMLVSGVVFTALILLLPDLIGNHGVWAAFGLFMLSRAATLLAAWPGFAALTRDVPPFTRERPQTI</sequence>
<dbReference type="GO" id="GO:0042910">
    <property type="term" value="F:xenobiotic transmembrane transporter activity"/>
    <property type="evidence" value="ECO:0007669"/>
    <property type="project" value="InterPro"/>
</dbReference>
<accession>A0A840I634</accession>